<sequence>MQGHVVTSPAVTITLPGSARYLGTDTFTLTDPKLGPFDDCKLFVFVEANGKEIQKLYWVQFEEYKPSHPELHHAYNSPRHVEIGGLDFYVDTWTSTGKDAAERGSDTEHFNALLTANRYMRVPMTVVRLVHLFDKAKRKELMIIYGEAETSDTETVLQHAIARVRIGQGAGG</sequence>
<dbReference type="RefSeq" id="WP_166936074.1">
    <property type="nucleotide sequence ID" value="NZ_BAAADD010000007.1"/>
</dbReference>
<dbReference type="EMBL" id="BAAADD010000007">
    <property type="protein sequence ID" value="GAA0578034.1"/>
    <property type="molecule type" value="Genomic_DNA"/>
</dbReference>
<comment type="caution">
    <text evidence="1">The sequence shown here is derived from an EMBL/GenBank/DDBJ whole genome shotgun (WGS) entry which is preliminary data.</text>
</comment>
<name>A0ABN1EYX9_9PROT</name>
<organism evidence="1 2">
    <name type="scientific">Rhizomicrobium electricum</name>
    <dbReference type="NCBI Taxonomy" id="480070"/>
    <lineage>
        <taxon>Bacteria</taxon>
        <taxon>Pseudomonadati</taxon>
        <taxon>Pseudomonadota</taxon>
        <taxon>Alphaproteobacteria</taxon>
        <taxon>Micropepsales</taxon>
        <taxon>Micropepsaceae</taxon>
        <taxon>Rhizomicrobium</taxon>
    </lineage>
</organism>
<evidence type="ECO:0000313" key="2">
    <source>
        <dbReference type="Proteomes" id="UP001499951"/>
    </source>
</evidence>
<proteinExistence type="predicted"/>
<reference evidence="1 2" key="1">
    <citation type="journal article" date="2019" name="Int. J. Syst. Evol. Microbiol.">
        <title>The Global Catalogue of Microorganisms (GCM) 10K type strain sequencing project: providing services to taxonomists for standard genome sequencing and annotation.</title>
        <authorList>
            <consortium name="The Broad Institute Genomics Platform"/>
            <consortium name="The Broad Institute Genome Sequencing Center for Infectious Disease"/>
            <person name="Wu L."/>
            <person name="Ma J."/>
        </authorList>
    </citation>
    <scope>NUCLEOTIDE SEQUENCE [LARGE SCALE GENOMIC DNA]</scope>
    <source>
        <strain evidence="1 2">JCM 15089</strain>
    </source>
</reference>
<evidence type="ECO:0000313" key="1">
    <source>
        <dbReference type="EMBL" id="GAA0578034.1"/>
    </source>
</evidence>
<accession>A0ABN1EYX9</accession>
<dbReference type="Proteomes" id="UP001499951">
    <property type="component" value="Unassembled WGS sequence"/>
</dbReference>
<gene>
    <name evidence="1" type="ORF">GCM10008942_28660</name>
</gene>
<keyword evidence="2" id="KW-1185">Reference proteome</keyword>
<protein>
    <submittedName>
        <fullName evidence="1">Uncharacterized protein</fullName>
    </submittedName>
</protein>